<feature type="domain" description="BPTI/Kunitz inhibitor" evidence="6">
    <location>
        <begin position="11"/>
        <end position="61"/>
    </location>
</feature>
<evidence type="ECO:0000256" key="4">
    <source>
        <dbReference type="ARBA" id="ARBA00023157"/>
    </source>
</evidence>
<dbReference type="FunFam" id="4.10.410.10:FF:000021">
    <property type="entry name" value="Serine protease inhibitor, putative"/>
    <property type="match status" value="1"/>
</dbReference>
<evidence type="ECO:0000313" key="8">
    <source>
        <dbReference type="Proteomes" id="UP000194236"/>
    </source>
</evidence>
<reference evidence="7 8" key="1">
    <citation type="submission" date="2017-03" db="EMBL/GenBank/DDBJ databases">
        <title>Genome Survey of Euroglyphus maynei.</title>
        <authorList>
            <person name="Arlian L.G."/>
            <person name="Morgan M.S."/>
            <person name="Rider S.D."/>
        </authorList>
    </citation>
    <scope>NUCLEOTIDE SEQUENCE [LARGE SCALE GENOMIC DNA]</scope>
    <source>
        <strain evidence="7">Arlian Lab</strain>
        <tissue evidence="7">Whole body</tissue>
    </source>
</reference>
<dbReference type="EMBL" id="MUJZ01000851">
    <property type="protein sequence ID" value="OTF84081.1"/>
    <property type="molecule type" value="Genomic_DNA"/>
</dbReference>
<keyword evidence="3" id="KW-0722">Serine protease inhibitor</keyword>
<dbReference type="InterPro" id="IPR036880">
    <property type="entry name" value="Kunitz_BPTI_sf"/>
</dbReference>
<gene>
    <name evidence="7" type="ORF">BLA29_007573</name>
</gene>
<dbReference type="Gene3D" id="4.10.410.10">
    <property type="entry name" value="Pancreatic trypsin inhibitor Kunitz domain"/>
    <property type="match status" value="1"/>
</dbReference>
<dbReference type="GO" id="GO:0005615">
    <property type="term" value="C:extracellular space"/>
    <property type="evidence" value="ECO:0007669"/>
    <property type="project" value="TreeGrafter"/>
</dbReference>
<dbReference type="InterPro" id="IPR020901">
    <property type="entry name" value="Prtase_inh_Kunz-CS"/>
</dbReference>
<keyword evidence="2" id="KW-0677">Repeat</keyword>
<organism evidence="7 8">
    <name type="scientific">Euroglyphus maynei</name>
    <name type="common">Mayne's house dust mite</name>
    <dbReference type="NCBI Taxonomy" id="6958"/>
    <lineage>
        <taxon>Eukaryota</taxon>
        <taxon>Metazoa</taxon>
        <taxon>Ecdysozoa</taxon>
        <taxon>Arthropoda</taxon>
        <taxon>Chelicerata</taxon>
        <taxon>Arachnida</taxon>
        <taxon>Acari</taxon>
        <taxon>Acariformes</taxon>
        <taxon>Sarcoptiformes</taxon>
        <taxon>Astigmata</taxon>
        <taxon>Psoroptidia</taxon>
        <taxon>Analgoidea</taxon>
        <taxon>Pyroglyphidae</taxon>
        <taxon>Pyroglyphinae</taxon>
        <taxon>Euroglyphus</taxon>
    </lineage>
</organism>
<feature type="region of interest" description="Disordered" evidence="5">
    <location>
        <begin position="62"/>
        <end position="84"/>
    </location>
</feature>
<evidence type="ECO:0000256" key="2">
    <source>
        <dbReference type="ARBA" id="ARBA00022737"/>
    </source>
</evidence>
<evidence type="ECO:0000259" key="6">
    <source>
        <dbReference type="PROSITE" id="PS50279"/>
    </source>
</evidence>
<dbReference type="PANTHER" id="PTHR10083">
    <property type="entry name" value="KUNITZ-TYPE PROTEASE INHIBITOR-RELATED"/>
    <property type="match status" value="1"/>
</dbReference>
<evidence type="ECO:0000256" key="5">
    <source>
        <dbReference type="SAM" id="MobiDB-lite"/>
    </source>
</evidence>
<protein>
    <recommendedName>
        <fullName evidence="6">BPTI/Kunitz inhibitor domain-containing protein</fullName>
    </recommendedName>
</protein>
<dbReference type="AlphaFoldDB" id="A0A1Y3BSX2"/>
<dbReference type="InterPro" id="IPR002223">
    <property type="entry name" value="Kunitz_BPTI"/>
</dbReference>
<evidence type="ECO:0000256" key="3">
    <source>
        <dbReference type="ARBA" id="ARBA00022900"/>
    </source>
</evidence>
<dbReference type="CDD" id="cd00109">
    <property type="entry name" value="Kunitz-type"/>
    <property type="match status" value="1"/>
</dbReference>
<dbReference type="Pfam" id="PF00014">
    <property type="entry name" value="Kunitz_BPTI"/>
    <property type="match status" value="1"/>
</dbReference>
<dbReference type="InterPro" id="IPR050098">
    <property type="entry name" value="TFPI/VKTCI-like"/>
</dbReference>
<dbReference type="GO" id="GO:0004867">
    <property type="term" value="F:serine-type endopeptidase inhibitor activity"/>
    <property type="evidence" value="ECO:0007669"/>
    <property type="project" value="UniProtKB-KW"/>
</dbReference>
<keyword evidence="1" id="KW-0646">Protease inhibitor</keyword>
<accession>A0A1Y3BSX2</accession>
<sequence>MINNRTHLDRCHQPMAKGPCRAYFPQYYYSAEENHCQMFIYGGCEGNENRFDRVEDCEKACKTTPSVHEDEEEPREGIDQPEVS</sequence>
<comment type="caution">
    <text evidence="7">The sequence shown here is derived from an EMBL/GenBank/DDBJ whole genome shotgun (WGS) entry which is preliminary data.</text>
</comment>
<dbReference type="SUPFAM" id="SSF57362">
    <property type="entry name" value="BPTI-like"/>
    <property type="match status" value="1"/>
</dbReference>
<dbReference type="PRINTS" id="PR00759">
    <property type="entry name" value="BASICPTASE"/>
</dbReference>
<name>A0A1Y3BSX2_EURMA</name>
<dbReference type="OrthoDB" id="4473401at2759"/>
<dbReference type="Proteomes" id="UP000194236">
    <property type="component" value="Unassembled WGS sequence"/>
</dbReference>
<dbReference type="PANTHER" id="PTHR10083:SF374">
    <property type="entry name" value="BPTI_KUNITZ INHIBITOR DOMAIN-CONTAINING PROTEIN"/>
    <property type="match status" value="1"/>
</dbReference>
<keyword evidence="8" id="KW-1185">Reference proteome</keyword>
<keyword evidence="4" id="KW-1015">Disulfide bond</keyword>
<dbReference type="PROSITE" id="PS50279">
    <property type="entry name" value="BPTI_KUNITZ_2"/>
    <property type="match status" value="1"/>
</dbReference>
<evidence type="ECO:0000256" key="1">
    <source>
        <dbReference type="ARBA" id="ARBA00022690"/>
    </source>
</evidence>
<proteinExistence type="predicted"/>
<dbReference type="PROSITE" id="PS00280">
    <property type="entry name" value="BPTI_KUNITZ_1"/>
    <property type="match status" value="1"/>
</dbReference>
<evidence type="ECO:0000313" key="7">
    <source>
        <dbReference type="EMBL" id="OTF84081.1"/>
    </source>
</evidence>
<dbReference type="SMART" id="SM00131">
    <property type="entry name" value="KU"/>
    <property type="match status" value="1"/>
</dbReference>